<proteinExistence type="predicted"/>
<dbReference type="PaxDb" id="4113-PGSC0003DMT400086913"/>
<reference evidence="2" key="1">
    <citation type="journal article" date="2011" name="Nature">
        <title>Genome sequence and analysis of the tuber crop potato.</title>
        <authorList>
            <consortium name="The Potato Genome Sequencing Consortium"/>
        </authorList>
    </citation>
    <scope>NUCLEOTIDE SEQUENCE [LARGE SCALE GENOMIC DNA]</scope>
    <source>
        <strain evidence="2">cv. DM1-3 516 R44</strain>
    </source>
</reference>
<dbReference type="AlphaFoldDB" id="M1DCS1"/>
<dbReference type="HOGENOM" id="CLU_1899885_0_0_1"/>
<name>M1DCS1_SOLTU</name>
<evidence type="ECO:0000313" key="1">
    <source>
        <dbReference type="EnsemblPlants" id="PGSC0003DMT400086913"/>
    </source>
</evidence>
<reference evidence="1" key="2">
    <citation type="submission" date="2015-06" db="UniProtKB">
        <authorList>
            <consortium name="EnsemblPlants"/>
        </authorList>
    </citation>
    <scope>IDENTIFICATION</scope>
    <source>
        <strain evidence="1">DM1-3 516 R44</strain>
    </source>
</reference>
<dbReference type="Gramene" id="PGSC0003DMT400086913">
    <property type="protein sequence ID" value="PGSC0003DMT400086913"/>
    <property type="gene ID" value="PGSC0003DMG400036484"/>
</dbReference>
<keyword evidence="2" id="KW-1185">Reference proteome</keyword>
<sequence length="134" mass="15682">MGWIMSMFENVKEKEESDVQTILHKVHHFFHERNLGELCPISVSRRTDRQREVVRRKYEMSSKEASELVIQKNKGRIAELIGDFDIDHLKLQCMLDENIKQERDGQGRLANHRLVGKARLSSPTNPKWLNLTSV</sequence>
<dbReference type="InParanoid" id="M1DCS1"/>
<dbReference type="Proteomes" id="UP000011115">
    <property type="component" value="Unassembled WGS sequence"/>
</dbReference>
<dbReference type="EnsemblPlants" id="PGSC0003DMT400086913">
    <property type="protein sequence ID" value="PGSC0003DMT400086913"/>
    <property type="gene ID" value="PGSC0003DMG400036484"/>
</dbReference>
<protein>
    <submittedName>
        <fullName evidence="1">Uncharacterized protein</fullName>
    </submittedName>
</protein>
<evidence type="ECO:0000313" key="2">
    <source>
        <dbReference type="Proteomes" id="UP000011115"/>
    </source>
</evidence>
<accession>M1DCS1</accession>
<organism evidence="1 2">
    <name type="scientific">Solanum tuberosum</name>
    <name type="common">Potato</name>
    <dbReference type="NCBI Taxonomy" id="4113"/>
    <lineage>
        <taxon>Eukaryota</taxon>
        <taxon>Viridiplantae</taxon>
        <taxon>Streptophyta</taxon>
        <taxon>Embryophyta</taxon>
        <taxon>Tracheophyta</taxon>
        <taxon>Spermatophyta</taxon>
        <taxon>Magnoliopsida</taxon>
        <taxon>eudicotyledons</taxon>
        <taxon>Gunneridae</taxon>
        <taxon>Pentapetalae</taxon>
        <taxon>asterids</taxon>
        <taxon>lamiids</taxon>
        <taxon>Solanales</taxon>
        <taxon>Solanaceae</taxon>
        <taxon>Solanoideae</taxon>
        <taxon>Solaneae</taxon>
        <taxon>Solanum</taxon>
    </lineage>
</organism>